<dbReference type="GO" id="GO:1904659">
    <property type="term" value="P:D-glucose transmembrane transport"/>
    <property type="evidence" value="ECO:0007669"/>
    <property type="project" value="TreeGrafter"/>
</dbReference>
<evidence type="ECO:0000256" key="13">
    <source>
        <dbReference type="ARBA" id="ARBA00044710"/>
    </source>
</evidence>
<dbReference type="Pfam" id="PF00083">
    <property type="entry name" value="Sugar_tr"/>
    <property type="match status" value="3"/>
</dbReference>
<keyword evidence="7 16" id="KW-0472">Membrane</keyword>
<dbReference type="PANTHER" id="PTHR48023:SF4">
    <property type="entry name" value="D-XYLOSE-PROTON SYMPORTER-LIKE 2"/>
    <property type="match status" value="1"/>
</dbReference>
<keyword evidence="6 16" id="KW-1133">Transmembrane helix</keyword>
<organism evidence="18 19">
    <name type="scientific">Tribonema minus</name>
    <dbReference type="NCBI Taxonomy" id="303371"/>
    <lineage>
        <taxon>Eukaryota</taxon>
        <taxon>Sar</taxon>
        <taxon>Stramenopiles</taxon>
        <taxon>Ochrophyta</taxon>
        <taxon>PX clade</taxon>
        <taxon>Xanthophyceae</taxon>
        <taxon>Tribonematales</taxon>
        <taxon>Tribonemataceae</taxon>
        <taxon>Tribonema</taxon>
    </lineage>
</organism>
<evidence type="ECO:0000313" key="18">
    <source>
        <dbReference type="EMBL" id="KAG5178826.1"/>
    </source>
</evidence>
<evidence type="ECO:0000256" key="1">
    <source>
        <dbReference type="ARBA" id="ARBA00004141"/>
    </source>
</evidence>
<evidence type="ECO:0000313" key="19">
    <source>
        <dbReference type="Proteomes" id="UP000664859"/>
    </source>
</evidence>
<comment type="subcellular location">
    <subcellularLocation>
        <location evidence="1">Membrane</location>
        <topology evidence="1">Multi-pass membrane protein</topology>
    </subcellularLocation>
</comment>
<protein>
    <recommendedName>
        <fullName evidence="14">Hexose transporter 1</fullName>
    </recommendedName>
</protein>
<keyword evidence="5 16" id="KW-0812">Transmembrane</keyword>
<feature type="transmembrane region" description="Helical" evidence="16">
    <location>
        <begin position="122"/>
        <end position="140"/>
    </location>
</feature>
<feature type="transmembrane region" description="Helical" evidence="16">
    <location>
        <begin position="37"/>
        <end position="58"/>
    </location>
</feature>
<dbReference type="GO" id="GO:0022857">
    <property type="term" value="F:transmembrane transporter activity"/>
    <property type="evidence" value="ECO:0007669"/>
    <property type="project" value="InterPro"/>
</dbReference>
<feature type="transmembrane region" description="Helical" evidence="16">
    <location>
        <begin position="146"/>
        <end position="167"/>
    </location>
</feature>
<feature type="transmembrane region" description="Helical" evidence="16">
    <location>
        <begin position="462"/>
        <end position="484"/>
    </location>
</feature>
<evidence type="ECO:0000256" key="5">
    <source>
        <dbReference type="ARBA" id="ARBA00022692"/>
    </source>
</evidence>
<proteinExistence type="inferred from homology"/>
<evidence type="ECO:0000256" key="3">
    <source>
        <dbReference type="ARBA" id="ARBA00011738"/>
    </source>
</evidence>
<gene>
    <name evidence="18" type="ORF">JKP88DRAFT_201522</name>
</gene>
<comment type="catalytic activity">
    <reaction evidence="8">
        <text>D-galactose(in) = D-galactose(out)</text>
        <dbReference type="Rhea" id="RHEA:34915"/>
        <dbReference type="ChEBI" id="CHEBI:4139"/>
    </reaction>
    <physiologicalReaction direction="right-to-left" evidence="8">
        <dbReference type="Rhea" id="RHEA:34917"/>
    </physiologicalReaction>
</comment>
<feature type="transmembrane region" description="Helical" evidence="16">
    <location>
        <begin position="323"/>
        <end position="345"/>
    </location>
</feature>
<evidence type="ECO:0000256" key="10">
    <source>
        <dbReference type="ARBA" id="ARBA00044656"/>
    </source>
</evidence>
<dbReference type="InterPro" id="IPR020846">
    <property type="entry name" value="MFS_dom"/>
</dbReference>
<evidence type="ECO:0000256" key="14">
    <source>
        <dbReference type="ARBA" id="ARBA00044780"/>
    </source>
</evidence>
<keyword evidence="19" id="KW-1185">Reference proteome</keyword>
<comment type="caution">
    <text evidence="18">The sequence shown here is derived from an EMBL/GenBank/DDBJ whole genome shotgun (WGS) entry which is preliminary data.</text>
</comment>
<comment type="catalytic activity">
    <reaction evidence="9">
        <text>D-glucose(out) = D-glucose(in)</text>
        <dbReference type="Rhea" id="RHEA:60376"/>
        <dbReference type="ChEBI" id="CHEBI:4167"/>
    </reaction>
    <physiologicalReaction direction="left-to-right" evidence="9">
        <dbReference type="Rhea" id="RHEA:60377"/>
    </physiologicalReaction>
</comment>
<feature type="compositionally biased region" description="Basic and acidic residues" evidence="15">
    <location>
        <begin position="16"/>
        <end position="28"/>
    </location>
</feature>
<comment type="catalytic activity">
    <reaction evidence="10">
        <text>D-xylose(out) = D-xylose(in)</text>
        <dbReference type="Rhea" id="RHEA:78427"/>
        <dbReference type="ChEBI" id="CHEBI:53455"/>
    </reaction>
    <physiologicalReaction direction="left-to-right" evidence="10">
        <dbReference type="Rhea" id="RHEA:78428"/>
    </physiologicalReaction>
</comment>
<evidence type="ECO:0000256" key="15">
    <source>
        <dbReference type="SAM" id="MobiDB-lite"/>
    </source>
</evidence>
<dbReference type="InterPro" id="IPR050820">
    <property type="entry name" value="MFS_Sugar_Transporter"/>
</dbReference>
<dbReference type="PANTHER" id="PTHR48023">
    <property type="entry name" value="D-XYLOSE-PROTON SYMPORTER-LIKE 2"/>
    <property type="match status" value="1"/>
</dbReference>
<dbReference type="PROSITE" id="PS50850">
    <property type="entry name" value="MFS"/>
    <property type="match status" value="1"/>
</dbReference>
<feature type="transmembrane region" description="Helical" evidence="16">
    <location>
        <begin position="400"/>
        <end position="425"/>
    </location>
</feature>
<dbReference type="AlphaFoldDB" id="A0A836CC74"/>
<accession>A0A836CC74</accession>
<evidence type="ECO:0000259" key="17">
    <source>
        <dbReference type="PROSITE" id="PS50850"/>
    </source>
</evidence>
<feature type="transmembrane region" description="Helical" evidence="16">
    <location>
        <begin position="89"/>
        <end position="110"/>
    </location>
</feature>
<dbReference type="InterPro" id="IPR003663">
    <property type="entry name" value="Sugar/inositol_transpt"/>
</dbReference>
<name>A0A836CC74_9STRA</name>
<comment type="catalytic activity">
    <reaction evidence="12">
        <text>D-glucosamine(out) = D-glucosamine(in)</text>
        <dbReference type="Rhea" id="RHEA:78423"/>
        <dbReference type="ChEBI" id="CHEBI:58723"/>
    </reaction>
    <physiologicalReaction direction="left-to-right" evidence="12">
        <dbReference type="Rhea" id="RHEA:78424"/>
    </physiologicalReaction>
</comment>
<feature type="transmembrane region" description="Helical" evidence="16">
    <location>
        <begin position="188"/>
        <end position="209"/>
    </location>
</feature>
<sequence length="514" mass="55325">MRGARKGGPETQPLLDADHDPSQDDHGGKQRLSMPRYSTWGAFTVFLFPALGGLLFGYDIGATSGVLEQLKSASVAGVSWQRTVSESSVLQGTITSGVVFGAVVGSLICFRVERRLGRRREIILAAALYALGAVVEWLSGVTSFSVGLGISLLLLGRLTYGIGVGFAMHGAPAYIGEMSPPSIRGLLVGMKEAFIVVGILIGYVVGYLLEDTVGGWRTSYGIAVGPALIQLVGMYFMPPSARWLVLTGRSDKAGKSLAYVTPHVPDHALEDIQITGQPSVLYYADSIFADVGLSSLSSIFIGAFKLLATLTAVFTADKRGRKTLLSVGCWMMLIALVALGITFFFDYVSSEECNEYTDATSCANFNSKCEFASDCVCDDTDSGSDACTCCSVGGLDAQKIVILIAMFVYIGGYQVGFGPIVWLLISELFPLELRGKAISVAVVANFTSNLLVTFLFPVEMDLIGTSWTFLIFAVIDLYALWFIYTRVPETKGLTLEQIEHLFQRIADGESMRGK</sequence>
<comment type="subunit">
    <text evidence="3">Homodimer.</text>
</comment>
<dbReference type="EMBL" id="JAFCMP010000512">
    <property type="protein sequence ID" value="KAG5178826.1"/>
    <property type="molecule type" value="Genomic_DNA"/>
</dbReference>
<dbReference type="InterPro" id="IPR036259">
    <property type="entry name" value="MFS_trans_sf"/>
</dbReference>
<comment type="catalytic activity">
    <reaction evidence="13">
        <text>D-fructose(out) = D-fructose(in)</text>
        <dbReference type="Rhea" id="RHEA:60372"/>
        <dbReference type="ChEBI" id="CHEBI:37721"/>
    </reaction>
    <physiologicalReaction direction="left-to-right" evidence="13">
        <dbReference type="Rhea" id="RHEA:60373"/>
    </physiologicalReaction>
</comment>
<dbReference type="InterPro" id="IPR005828">
    <property type="entry name" value="MFS_sugar_transport-like"/>
</dbReference>
<comment type="catalytic activity">
    <reaction evidence="11">
        <text>D-mannose(out) = D-mannose(in)</text>
        <dbReference type="Rhea" id="RHEA:78391"/>
        <dbReference type="ChEBI" id="CHEBI:4208"/>
    </reaction>
    <physiologicalReaction direction="left-to-right" evidence="11">
        <dbReference type="Rhea" id="RHEA:78392"/>
    </physiologicalReaction>
</comment>
<evidence type="ECO:0000256" key="6">
    <source>
        <dbReference type="ARBA" id="ARBA00022989"/>
    </source>
</evidence>
<evidence type="ECO:0000256" key="11">
    <source>
        <dbReference type="ARBA" id="ARBA00044662"/>
    </source>
</evidence>
<dbReference type="PRINTS" id="PR00171">
    <property type="entry name" value="SUGRTRNSPORT"/>
</dbReference>
<dbReference type="Gene3D" id="1.20.1250.20">
    <property type="entry name" value="MFS general substrate transporter like domains"/>
    <property type="match status" value="3"/>
</dbReference>
<feature type="domain" description="Major facilitator superfamily (MFS) profile" evidence="17">
    <location>
        <begin position="45"/>
        <end position="491"/>
    </location>
</feature>
<feature type="transmembrane region" description="Helical" evidence="16">
    <location>
        <begin position="437"/>
        <end position="456"/>
    </location>
</feature>
<evidence type="ECO:0000256" key="4">
    <source>
        <dbReference type="ARBA" id="ARBA00022448"/>
    </source>
</evidence>
<evidence type="ECO:0000256" key="2">
    <source>
        <dbReference type="ARBA" id="ARBA00010992"/>
    </source>
</evidence>
<feature type="transmembrane region" description="Helical" evidence="16">
    <location>
        <begin position="296"/>
        <end position="316"/>
    </location>
</feature>
<comment type="similarity">
    <text evidence="2">Belongs to the major facilitator superfamily. Sugar transporter (TC 2.A.1.1) family.</text>
</comment>
<evidence type="ECO:0000256" key="7">
    <source>
        <dbReference type="ARBA" id="ARBA00023136"/>
    </source>
</evidence>
<feature type="region of interest" description="Disordered" evidence="15">
    <location>
        <begin position="1"/>
        <end position="31"/>
    </location>
</feature>
<evidence type="ECO:0000256" key="16">
    <source>
        <dbReference type="SAM" id="Phobius"/>
    </source>
</evidence>
<dbReference type="GO" id="GO:0016020">
    <property type="term" value="C:membrane"/>
    <property type="evidence" value="ECO:0007669"/>
    <property type="project" value="UniProtKB-SubCell"/>
</dbReference>
<evidence type="ECO:0000256" key="9">
    <source>
        <dbReference type="ARBA" id="ARBA00044648"/>
    </source>
</evidence>
<dbReference type="SUPFAM" id="SSF103473">
    <property type="entry name" value="MFS general substrate transporter"/>
    <property type="match status" value="1"/>
</dbReference>
<dbReference type="OrthoDB" id="6612291at2759"/>
<evidence type="ECO:0000256" key="8">
    <source>
        <dbReference type="ARBA" id="ARBA00044637"/>
    </source>
</evidence>
<dbReference type="Proteomes" id="UP000664859">
    <property type="component" value="Unassembled WGS sequence"/>
</dbReference>
<keyword evidence="4" id="KW-0813">Transport</keyword>
<evidence type="ECO:0000256" key="12">
    <source>
        <dbReference type="ARBA" id="ARBA00044668"/>
    </source>
</evidence>
<reference evidence="18" key="1">
    <citation type="submission" date="2021-02" db="EMBL/GenBank/DDBJ databases">
        <title>First Annotated Genome of the Yellow-green Alga Tribonema minus.</title>
        <authorList>
            <person name="Mahan K.M."/>
        </authorList>
    </citation>
    <scope>NUCLEOTIDE SEQUENCE</scope>
    <source>
        <strain evidence="18">UTEX B ZZ1240</strain>
    </source>
</reference>